<feature type="domain" description="Polysaccharide pyruvyl transferase" evidence="1">
    <location>
        <begin position="5"/>
        <end position="107"/>
    </location>
</feature>
<reference evidence="2" key="1">
    <citation type="journal article" date="2014" name="Front. Microbiol.">
        <title>High frequency of phylogenetically diverse reductive dehalogenase-homologous genes in deep subseafloor sedimentary metagenomes.</title>
        <authorList>
            <person name="Kawai M."/>
            <person name="Futagami T."/>
            <person name="Toyoda A."/>
            <person name="Takaki Y."/>
            <person name="Nishi S."/>
            <person name="Hori S."/>
            <person name="Arai W."/>
            <person name="Tsubouchi T."/>
            <person name="Morono Y."/>
            <person name="Uchiyama I."/>
            <person name="Ito T."/>
            <person name="Fujiyama A."/>
            <person name="Inagaki F."/>
            <person name="Takami H."/>
        </authorList>
    </citation>
    <scope>NUCLEOTIDE SEQUENCE</scope>
    <source>
        <strain evidence="2">Expedition CK06-06</strain>
    </source>
</reference>
<gene>
    <name evidence="2" type="ORF">S03H2_33650</name>
</gene>
<sequence>RGLGEKIKSSFVDLIRYLIKGGYVILLIPILFGERLEEQDVGLLEGIYSLFKKEKETKKKIFFLPSNVDAYAQQLIISKLFCVISVRYHGIVFSVKGRVPFISISYEDKIKGFIEKIGFTDLMINVEEISADNIIDKFTYLEENYDIIRERLRDRGSSLKEESRETTRIVLEKLRCLGLIVLKPREPGER</sequence>
<organism evidence="2">
    <name type="scientific">marine sediment metagenome</name>
    <dbReference type="NCBI Taxonomy" id="412755"/>
    <lineage>
        <taxon>unclassified sequences</taxon>
        <taxon>metagenomes</taxon>
        <taxon>ecological metagenomes</taxon>
    </lineage>
</organism>
<dbReference type="Pfam" id="PF04230">
    <property type="entry name" value="PS_pyruv_trans"/>
    <property type="match status" value="1"/>
</dbReference>
<dbReference type="PANTHER" id="PTHR36836">
    <property type="entry name" value="COLANIC ACID BIOSYNTHESIS PROTEIN WCAK"/>
    <property type="match status" value="1"/>
</dbReference>
<dbReference type="PANTHER" id="PTHR36836:SF1">
    <property type="entry name" value="COLANIC ACID BIOSYNTHESIS PROTEIN WCAK"/>
    <property type="match status" value="1"/>
</dbReference>
<comment type="caution">
    <text evidence="2">The sequence shown here is derived from an EMBL/GenBank/DDBJ whole genome shotgun (WGS) entry which is preliminary data.</text>
</comment>
<evidence type="ECO:0000313" key="2">
    <source>
        <dbReference type="EMBL" id="GAH49646.1"/>
    </source>
</evidence>
<name>X1FVH0_9ZZZZ</name>
<protein>
    <recommendedName>
        <fullName evidence="1">Polysaccharide pyruvyl transferase domain-containing protein</fullName>
    </recommendedName>
</protein>
<dbReference type="AlphaFoldDB" id="X1FVH0"/>
<dbReference type="InterPro" id="IPR007345">
    <property type="entry name" value="Polysacch_pyruvyl_Trfase"/>
</dbReference>
<feature type="non-terminal residue" evidence="2">
    <location>
        <position position="1"/>
    </location>
</feature>
<dbReference type="EMBL" id="BARU01020494">
    <property type="protein sequence ID" value="GAH49646.1"/>
    <property type="molecule type" value="Genomic_DNA"/>
</dbReference>
<proteinExistence type="predicted"/>
<evidence type="ECO:0000259" key="1">
    <source>
        <dbReference type="Pfam" id="PF04230"/>
    </source>
</evidence>
<accession>X1FVH0</accession>